<evidence type="ECO:0000313" key="2">
    <source>
        <dbReference type="Proteomes" id="UP000077726"/>
    </source>
</evidence>
<protein>
    <recommendedName>
        <fullName evidence="3">Cytoplasmic protein</fullName>
    </recommendedName>
</protein>
<dbReference type="RefSeq" id="WP_064089779.1">
    <property type="nucleotide sequence ID" value="NZ_LXSQ01000016.1"/>
</dbReference>
<evidence type="ECO:0008006" key="3">
    <source>
        <dbReference type="Google" id="ProtNLM"/>
    </source>
</evidence>
<dbReference type="OrthoDB" id="287959at2"/>
<reference evidence="2" key="1">
    <citation type="submission" date="2016-05" db="EMBL/GenBank/DDBJ databases">
        <title>Draft genome of Corynebacterium afermentans subsp. afermentans LCDC 88199T.</title>
        <authorList>
            <person name="Bernier A.-M."/>
            <person name="Bernard K."/>
        </authorList>
    </citation>
    <scope>NUCLEOTIDE SEQUENCE [LARGE SCALE GENOMIC DNA]</scope>
    <source>
        <strain evidence="2">NML130454</strain>
    </source>
</reference>
<dbReference type="STRING" id="1795832.A7Q00_06460"/>
<dbReference type="EMBL" id="LXSQ01000016">
    <property type="protein sequence ID" value="OAM42901.1"/>
    <property type="molecule type" value="Genomic_DNA"/>
</dbReference>
<proteinExistence type="predicted"/>
<organism evidence="1 2">
    <name type="scientific">Eikenella halliae</name>
    <dbReference type="NCBI Taxonomy" id="1795832"/>
    <lineage>
        <taxon>Bacteria</taxon>
        <taxon>Pseudomonadati</taxon>
        <taxon>Pseudomonadota</taxon>
        <taxon>Betaproteobacteria</taxon>
        <taxon>Neisseriales</taxon>
        <taxon>Neisseriaceae</taxon>
        <taxon>Eikenella</taxon>
    </lineage>
</organism>
<sequence>MKQMFDIIDNRLLDFETAENPNWHFVSNIDEMKTYLYSQTEVETCWLDLRENCSLIFKLTDEKFRDYWDKEIVPVIQSRLEEVGYADYLNDIEADLLNCYLNIKHIQKYPLWNAVFKAYKKGVFPCGWLGDYPEGKLVVFHPHGK</sequence>
<evidence type="ECO:0000313" key="1">
    <source>
        <dbReference type="EMBL" id="OAM42901.1"/>
    </source>
</evidence>
<dbReference type="AlphaFoldDB" id="A0A1B6VZA0"/>
<accession>A0A1B6VZA0</accession>
<name>A0A1B6VZA0_9NEIS</name>
<dbReference type="Proteomes" id="UP000077726">
    <property type="component" value="Unassembled WGS sequence"/>
</dbReference>
<keyword evidence="2" id="KW-1185">Reference proteome</keyword>
<comment type="caution">
    <text evidence="1">The sequence shown here is derived from an EMBL/GenBank/DDBJ whole genome shotgun (WGS) entry which is preliminary data.</text>
</comment>
<gene>
    <name evidence="1" type="ORF">A7Q00_06460</name>
</gene>